<sequence length="97" mass="11365">MIPYSHNGSQFKASKSDATLTLTNMNTMHLIQNKKGLFKACNGLSSKTRFDKWLITTRCREFTYCLCNFIWLCRSHTFMFIRLRALFKSSVLIRTET</sequence>
<gene>
    <name evidence="1" type="ORF">H5410_030636</name>
</gene>
<evidence type="ECO:0000313" key="1">
    <source>
        <dbReference type="EMBL" id="KAG5599266.1"/>
    </source>
</evidence>
<dbReference type="Proteomes" id="UP000824120">
    <property type="component" value="Chromosome 6"/>
</dbReference>
<proteinExistence type="predicted"/>
<protein>
    <submittedName>
        <fullName evidence="1">Uncharacterized protein</fullName>
    </submittedName>
</protein>
<accession>A0A9J5YG70</accession>
<comment type="caution">
    <text evidence="1">The sequence shown here is derived from an EMBL/GenBank/DDBJ whole genome shotgun (WGS) entry which is preliminary data.</text>
</comment>
<name>A0A9J5YG70_SOLCO</name>
<reference evidence="1 2" key="1">
    <citation type="submission" date="2020-09" db="EMBL/GenBank/DDBJ databases">
        <title>De no assembly of potato wild relative species, Solanum commersonii.</title>
        <authorList>
            <person name="Cho K."/>
        </authorList>
    </citation>
    <scope>NUCLEOTIDE SEQUENCE [LARGE SCALE GENOMIC DNA]</scope>
    <source>
        <strain evidence="1">LZ3.2</strain>
        <tissue evidence="1">Leaf</tissue>
    </source>
</reference>
<organism evidence="1 2">
    <name type="scientific">Solanum commersonii</name>
    <name type="common">Commerson's wild potato</name>
    <name type="synonym">Commerson's nightshade</name>
    <dbReference type="NCBI Taxonomy" id="4109"/>
    <lineage>
        <taxon>Eukaryota</taxon>
        <taxon>Viridiplantae</taxon>
        <taxon>Streptophyta</taxon>
        <taxon>Embryophyta</taxon>
        <taxon>Tracheophyta</taxon>
        <taxon>Spermatophyta</taxon>
        <taxon>Magnoliopsida</taxon>
        <taxon>eudicotyledons</taxon>
        <taxon>Gunneridae</taxon>
        <taxon>Pentapetalae</taxon>
        <taxon>asterids</taxon>
        <taxon>lamiids</taxon>
        <taxon>Solanales</taxon>
        <taxon>Solanaceae</taxon>
        <taxon>Solanoideae</taxon>
        <taxon>Solaneae</taxon>
        <taxon>Solanum</taxon>
    </lineage>
</organism>
<keyword evidence="2" id="KW-1185">Reference proteome</keyword>
<evidence type="ECO:0000313" key="2">
    <source>
        <dbReference type="Proteomes" id="UP000824120"/>
    </source>
</evidence>
<dbReference type="AlphaFoldDB" id="A0A9J5YG70"/>
<dbReference type="EMBL" id="JACXVP010000006">
    <property type="protein sequence ID" value="KAG5599266.1"/>
    <property type="molecule type" value="Genomic_DNA"/>
</dbReference>